<evidence type="ECO:0000313" key="2">
    <source>
        <dbReference type="EMBL" id="GMI80695.1"/>
    </source>
</evidence>
<proteinExistence type="predicted"/>
<dbReference type="AlphaFoldDB" id="A0A9W7HRM5"/>
<accession>A0A9W7HRM5</accession>
<evidence type="ECO:0000256" key="1">
    <source>
        <dbReference type="SAM" id="MobiDB-lite"/>
    </source>
</evidence>
<reference evidence="2" key="1">
    <citation type="submission" date="2023-05" db="EMBL/GenBank/DDBJ databases">
        <title>Genome and transcriptome analyses reveal genes involved in the formation of fine ridges on petal epidermal cells in Hibiscus trionum.</title>
        <authorList>
            <person name="Koshimizu S."/>
            <person name="Masuda S."/>
            <person name="Ishii T."/>
            <person name="Shirasu K."/>
            <person name="Hoshino A."/>
            <person name="Arita M."/>
        </authorList>
    </citation>
    <scope>NUCLEOTIDE SEQUENCE</scope>
    <source>
        <strain evidence="2">Hamamatsu line</strain>
    </source>
</reference>
<comment type="caution">
    <text evidence="2">The sequence shown here is derived from an EMBL/GenBank/DDBJ whole genome shotgun (WGS) entry which is preliminary data.</text>
</comment>
<dbReference type="EMBL" id="BSYR01000017">
    <property type="protein sequence ID" value="GMI80695.1"/>
    <property type="molecule type" value="Genomic_DNA"/>
</dbReference>
<dbReference type="OrthoDB" id="1929779at2759"/>
<protein>
    <submittedName>
        <fullName evidence="2">Basic Proline-rich Protein 1</fullName>
    </submittedName>
</protein>
<gene>
    <name evidence="2" type="ORF">HRI_001738800</name>
</gene>
<name>A0A9W7HRM5_HIBTR</name>
<sequence>MVERMINRQNLAPPKQDDNHSPHANLSAKSSSPNSSGFEICYCRGLQKFILFCQDIRQCIPGNLGPLMMNIPASSMYNGRSGPTRCRTVTNAFYLCFSKRILQMAYCALLFTLCFEK</sequence>
<feature type="region of interest" description="Disordered" evidence="1">
    <location>
        <begin position="1"/>
        <end position="35"/>
    </location>
</feature>
<keyword evidence="3" id="KW-1185">Reference proteome</keyword>
<dbReference type="Proteomes" id="UP001165190">
    <property type="component" value="Unassembled WGS sequence"/>
</dbReference>
<evidence type="ECO:0000313" key="3">
    <source>
        <dbReference type="Proteomes" id="UP001165190"/>
    </source>
</evidence>
<organism evidence="2 3">
    <name type="scientific">Hibiscus trionum</name>
    <name type="common">Flower of an hour</name>
    <dbReference type="NCBI Taxonomy" id="183268"/>
    <lineage>
        <taxon>Eukaryota</taxon>
        <taxon>Viridiplantae</taxon>
        <taxon>Streptophyta</taxon>
        <taxon>Embryophyta</taxon>
        <taxon>Tracheophyta</taxon>
        <taxon>Spermatophyta</taxon>
        <taxon>Magnoliopsida</taxon>
        <taxon>eudicotyledons</taxon>
        <taxon>Gunneridae</taxon>
        <taxon>Pentapetalae</taxon>
        <taxon>rosids</taxon>
        <taxon>malvids</taxon>
        <taxon>Malvales</taxon>
        <taxon>Malvaceae</taxon>
        <taxon>Malvoideae</taxon>
        <taxon>Hibiscus</taxon>
    </lineage>
</organism>